<dbReference type="Proteomes" id="UP001201262">
    <property type="component" value="Unassembled WGS sequence"/>
</dbReference>
<reference evidence="1" key="1">
    <citation type="submission" date="2021-12" db="EMBL/GenBank/DDBJ databases">
        <title>Convergent genome expansion in fungi linked to evolution of root-endophyte symbiosis.</title>
        <authorList>
            <consortium name="DOE Joint Genome Institute"/>
            <person name="Ke Y.-H."/>
            <person name="Bonito G."/>
            <person name="Liao H.-L."/>
            <person name="Looney B."/>
            <person name="Rojas-Flechas A."/>
            <person name="Nash J."/>
            <person name="Hameed K."/>
            <person name="Schadt C."/>
            <person name="Martin F."/>
            <person name="Crous P.W."/>
            <person name="Miettinen O."/>
            <person name="Magnuson J.K."/>
            <person name="Labbe J."/>
            <person name="Jacobson D."/>
            <person name="Doktycz M.J."/>
            <person name="Veneault-Fourrey C."/>
            <person name="Kuo A."/>
            <person name="Mondo S."/>
            <person name="Calhoun S."/>
            <person name="Riley R."/>
            <person name="Ohm R."/>
            <person name="LaButti K."/>
            <person name="Andreopoulos B."/>
            <person name="Pangilinan J."/>
            <person name="Nolan M."/>
            <person name="Tritt A."/>
            <person name="Clum A."/>
            <person name="Lipzen A."/>
            <person name="Daum C."/>
            <person name="Barry K."/>
            <person name="Grigoriev I.V."/>
            <person name="Vilgalys R."/>
        </authorList>
    </citation>
    <scope>NUCLEOTIDE SEQUENCE</scope>
    <source>
        <strain evidence="1">PMI_201</strain>
    </source>
</reference>
<gene>
    <name evidence="1" type="ORF">BGW36DRAFT_293043</name>
</gene>
<proteinExistence type="predicted"/>
<dbReference type="EMBL" id="JAJTJA010000004">
    <property type="protein sequence ID" value="KAH8700706.1"/>
    <property type="molecule type" value="Genomic_DNA"/>
</dbReference>
<name>A0AAD4KZ29_9EURO</name>
<sequence>PTSYKLGLHVIRFLINIQNYNPQAQREVYELFAKETSETPEFRNSFFMFEGYPPSGVKAIPSESTAFPHRDDNILIAPVIVYDNKAKNPELDAKAIAFREKLRQILFAASDQTELHAYTNYAAGGDKKENWYGFEPWRLQKLEALKKKYDPEGKFNYYASWFPRVDQILDPSRSVTFMYAMYFKQAA</sequence>
<dbReference type="InterPro" id="IPR016169">
    <property type="entry name" value="FAD-bd_PCMH_sub2"/>
</dbReference>
<keyword evidence="2" id="KW-1185">Reference proteome</keyword>
<accession>A0AAD4KZ29</accession>
<dbReference type="GeneID" id="70241246"/>
<dbReference type="Gene3D" id="3.40.462.20">
    <property type="match status" value="1"/>
</dbReference>
<comment type="caution">
    <text evidence="1">The sequence shown here is derived from an EMBL/GenBank/DDBJ whole genome shotgun (WGS) entry which is preliminary data.</text>
</comment>
<evidence type="ECO:0000313" key="2">
    <source>
        <dbReference type="Proteomes" id="UP001201262"/>
    </source>
</evidence>
<feature type="non-terminal residue" evidence="1">
    <location>
        <position position="1"/>
    </location>
</feature>
<evidence type="ECO:0000313" key="1">
    <source>
        <dbReference type="EMBL" id="KAH8700706.1"/>
    </source>
</evidence>
<organism evidence="1 2">
    <name type="scientific">Talaromyces proteolyticus</name>
    <dbReference type="NCBI Taxonomy" id="1131652"/>
    <lineage>
        <taxon>Eukaryota</taxon>
        <taxon>Fungi</taxon>
        <taxon>Dikarya</taxon>
        <taxon>Ascomycota</taxon>
        <taxon>Pezizomycotina</taxon>
        <taxon>Eurotiomycetes</taxon>
        <taxon>Eurotiomycetidae</taxon>
        <taxon>Eurotiales</taxon>
        <taxon>Trichocomaceae</taxon>
        <taxon>Talaromyces</taxon>
        <taxon>Talaromyces sect. Bacilispori</taxon>
    </lineage>
</organism>
<protein>
    <submittedName>
        <fullName evidence="1">FAD-dependent oxygenase</fullName>
    </submittedName>
</protein>
<dbReference type="Gene3D" id="3.30.465.10">
    <property type="match status" value="1"/>
</dbReference>
<dbReference type="RefSeq" id="XP_046074412.1">
    <property type="nucleotide sequence ID" value="XM_046210959.1"/>
</dbReference>
<dbReference type="AlphaFoldDB" id="A0AAD4KZ29"/>